<feature type="domain" description="SLH" evidence="2">
    <location>
        <begin position="401"/>
        <end position="460"/>
    </location>
</feature>
<evidence type="ECO:0000313" key="3">
    <source>
        <dbReference type="EMBL" id="ERK47407.1"/>
    </source>
</evidence>
<evidence type="ECO:0000256" key="1">
    <source>
        <dbReference type="SAM" id="SignalP"/>
    </source>
</evidence>
<dbReference type="OrthoDB" id="9783944at2"/>
<name>U2R9M5_9FIRM</name>
<organism evidence="3 4">
    <name type="scientific">Faecalitalea cylindroides ATCC 27803</name>
    <dbReference type="NCBI Taxonomy" id="649755"/>
    <lineage>
        <taxon>Bacteria</taxon>
        <taxon>Bacillati</taxon>
        <taxon>Bacillota</taxon>
        <taxon>Erysipelotrichia</taxon>
        <taxon>Erysipelotrichales</taxon>
        <taxon>Erysipelotrichaceae</taxon>
        <taxon>Faecalitalea</taxon>
    </lineage>
</organism>
<dbReference type="Pfam" id="PF00188">
    <property type="entry name" value="CAP"/>
    <property type="match status" value="1"/>
</dbReference>
<accession>U2R9M5</accession>
<feature type="chain" id="PRO_5004633772" evidence="1">
    <location>
        <begin position="33"/>
        <end position="460"/>
    </location>
</feature>
<dbReference type="PROSITE" id="PS51272">
    <property type="entry name" value="SLH"/>
    <property type="match status" value="3"/>
</dbReference>
<dbReference type="HOGENOM" id="CLU_594151_0_0_9"/>
<dbReference type="InterPro" id="IPR001119">
    <property type="entry name" value="SLH_dom"/>
</dbReference>
<gene>
    <name evidence="3" type="ORF">HMPREF0367_00121</name>
</gene>
<dbReference type="AlphaFoldDB" id="U2R9M5"/>
<comment type="caution">
    <text evidence="3">The sequence shown here is derived from an EMBL/GenBank/DDBJ whole genome shotgun (WGS) entry which is preliminary data.</text>
</comment>
<sequence>MRRVAMFKKKVFKTVSLISLFALSFSSSLVYAQESAPIIVESGVKEFGTDGIRMFSNEEIPIEDPSFYNSYQWHILKGTNNQRLANGLEPLTMSSVMQEAADIRSQELSSLFSHTRPNGSECFSVLHEKGISYSAAGENIAAGLPDPYWTINGWMNSEGHRNNILNASFSHLGAGYGYNANSYYGHYWTQLFMGTCSPEIIGYFFNVGAGYNTFRVGTAVDDMSLILIVKCNDHGYSYLPVQMGMYDSNFNTNVAGSQYITVGYNGQVGNIPVIMHTYDDVGNDWYTKGVIDSAYYYGFMTGLTDTHFGVGDPLARAQLALILHRLEDTPSVEYTNIFPDVAPGQWYTDAILWASEKGIVTGYSDTGKFGPSDNINREQMAVMMYRYANYRGLDTSTKADFSRFTDAKSVNDFAKEAMQWAVGTGIITGKDNETRLDPQGNTSRAEASIILTRFAEMYLE</sequence>
<keyword evidence="1" id="KW-0732">Signal</keyword>
<dbReference type="SUPFAM" id="SSF55797">
    <property type="entry name" value="PR-1-like"/>
    <property type="match status" value="1"/>
</dbReference>
<feature type="domain" description="SLH" evidence="2">
    <location>
        <begin position="334"/>
        <end position="398"/>
    </location>
</feature>
<dbReference type="InterPro" id="IPR014044">
    <property type="entry name" value="CAP_dom"/>
</dbReference>
<feature type="signal peptide" evidence="1">
    <location>
        <begin position="1"/>
        <end position="32"/>
    </location>
</feature>
<dbReference type="PANTHER" id="PTHR31157:SF1">
    <property type="entry name" value="SCP DOMAIN-CONTAINING PROTEIN"/>
    <property type="match status" value="1"/>
</dbReference>
<dbReference type="Pfam" id="PF00395">
    <property type="entry name" value="SLH"/>
    <property type="match status" value="3"/>
</dbReference>
<dbReference type="EMBL" id="AWVI01000005">
    <property type="protein sequence ID" value="ERK47407.1"/>
    <property type="molecule type" value="Genomic_DNA"/>
</dbReference>
<proteinExistence type="predicted"/>
<dbReference type="Proteomes" id="UP000016658">
    <property type="component" value="Unassembled WGS sequence"/>
</dbReference>
<dbReference type="Gene3D" id="3.40.33.10">
    <property type="entry name" value="CAP"/>
    <property type="match status" value="1"/>
</dbReference>
<evidence type="ECO:0000313" key="4">
    <source>
        <dbReference type="Proteomes" id="UP000016658"/>
    </source>
</evidence>
<dbReference type="PANTHER" id="PTHR31157">
    <property type="entry name" value="SCP DOMAIN-CONTAINING PROTEIN"/>
    <property type="match status" value="1"/>
</dbReference>
<dbReference type="InterPro" id="IPR035940">
    <property type="entry name" value="CAP_sf"/>
</dbReference>
<dbReference type="CDD" id="cd05379">
    <property type="entry name" value="CAP_bacterial"/>
    <property type="match status" value="1"/>
</dbReference>
<feature type="domain" description="SLH" evidence="2">
    <location>
        <begin position="273"/>
        <end position="333"/>
    </location>
</feature>
<protein>
    <submittedName>
        <fullName evidence="3">SCP-like protein</fullName>
    </submittedName>
</protein>
<reference evidence="3 4" key="1">
    <citation type="submission" date="2013-06" db="EMBL/GenBank/DDBJ databases">
        <authorList>
            <person name="Weinstock G."/>
            <person name="Sodergren E."/>
            <person name="Lobos E.A."/>
            <person name="Fulton L."/>
            <person name="Fulton R."/>
            <person name="Courtney L."/>
            <person name="Fronick C."/>
            <person name="O'Laughlin M."/>
            <person name="Godfrey J."/>
            <person name="Wilson R.M."/>
            <person name="Miner T."/>
            <person name="Farmer C."/>
            <person name="Delehaunty K."/>
            <person name="Cordes M."/>
            <person name="Minx P."/>
            <person name="Tomlinson C."/>
            <person name="Chen J."/>
            <person name="Wollam A."/>
            <person name="Pepin K.H."/>
            <person name="Bhonagiri V."/>
            <person name="Zhang X."/>
            <person name="Warren W."/>
            <person name="Mitreva M."/>
            <person name="Mardis E.R."/>
            <person name="Wilson R.K."/>
        </authorList>
    </citation>
    <scope>NUCLEOTIDE SEQUENCE [LARGE SCALE GENOMIC DNA]</scope>
    <source>
        <strain evidence="3 4">ATCC 27803</strain>
    </source>
</reference>
<evidence type="ECO:0000259" key="2">
    <source>
        <dbReference type="PROSITE" id="PS51272"/>
    </source>
</evidence>